<organism evidence="1">
    <name type="scientific">marine metagenome</name>
    <dbReference type="NCBI Taxonomy" id="408172"/>
    <lineage>
        <taxon>unclassified sequences</taxon>
        <taxon>metagenomes</taxon>
        <taxon>ecological metagenomes</taxon>
    </lineage>
</organism>
<accession>A0A381SNU0</accession>
<evidence type="ECO:0000313" key="1">
    <source>
        <dbReference type="EMBL" id="SVA05682.1"/>
    </source>
</evidence>
<dbReference type="AlphaFoldDB" id="A0A381SNU0"/>
<dbReference type="EMBL" id="UINC01003366">
    <property type="protein sequence ID" value="SVA05682.1"/>
    <property type="molecule type" value="Genomic_DNA"/>
</dbReference>
<name>A0A381SNU0_9ZZZZ</name>
<protein>
    <submittedName>
        <fullName evidence="1">Uncharacterized protein</fullName>
    </submittedName>
</protein>
<proteinExistence type="predicted"/>
<reference evidence="1" key="1">
    <citation type="submission" date="2018-05" db="EMBL/GenBank/DDBJ databases">
        <authorList>
            <person name="Lanie J.A."/>
            <person name="Ng W.-L."/>
            <person name="Kazmierczak K.M."/>
            <person name="Andrzejewski T.M."/>
            <person name="Davidsen T.M."/>
            <person name="Wayne K.J."/>
            <person name="Tettelin H."/>
            <person name="Glass J.I."/>
            <person name="Rusch D."/>
            <person name="Podicherti R."/>
            <person name="Tsui H.-C.T."/>
            <person name="Winkler M.E."/>
        </authorList>
    </citation>
    <scope>NUCLEOTIDE SEQUENCE</scope>
</reference>
<sequence>MKFDSKNPYRNLIKNLRKIIKSEDVEQKEKDLNNLSVYAQTQCLYTFLLSDPALKFFNIDDKNIFDKKKDHSDFKLNPWELVRTEFLNAMTRDRRERDIAISKSLMWFDVTPRTADWLI</sequence>
<gene>
    <name evidence="1" type="ORF">METZ01_LOCUS58536</name>
</gene>